<feature type="region of interest" description="Disordered" evidence="1">
    <location>
        <begin position="46"/>
        <end position="110"/>
    </location>
</feature>
<dbReference type="Proteomes" id="UP000823388">
    <property type="component" value="Chromosome 8K"/>
</dbReference>
<dbReference type="EMBL" id="CM029051">
    <property type="protein sequence ID" value="KAG2561257.1"/>
    <property type="molecule type" value="Genomic_DNA"/>
</dbReference>
<gene>
    <name evidence="2" type="ORF">PVAP13_8KG130200</name>
</gene>
<feature type="compositionally biased region" description="Basic and acidic residues" evidence="1">
    <location>
        <begin position="246"/>
        <end position="259"/>
    </location>
</feature>
<protein>
    <submittedName>
        <fullName evidence="2">Uncharacterized protein</fullName>
    </submittedName>
</protein>
<comment type="caution">
    <text evidence="2">The sequence shown here is derived from an EMBL/GenBank/DDBJ whole genome shotgun (WGS) entry which is preliminary data.</text>
</comment>
<feature type="compositionally biased region" description="Basic residues" evidence="1">
    <location>
        <begin position="146"/>
        <end position="159"/>
    </location>
</feature>
<feature type="compositionally biased region" description="Basic and acidic residues" evidence="1">
    <location>
        <begin position="160"/>
        <end position="193"/>
    </location>
</feature>
<sequence length="259" mass="29278">MGMMKLVKGEKQMEGRCTRYEGERKELIPLAAAALLSHLRFTPLDVGRTKSPSPRPSPWQHGPVSSIPVANRPPEPRCRRSRASRAPPTTVRRADLPWSPADGPTRGRHELPLTDLHLFRLLTSPFPTGRRYPWSRPSRQNSGRPAQRKNRRARGRRERSRLDLGHRRQARGRQERREEEARRRRARGEREDAAAANSEGVVRRRRGDCGGRGAALEAGPSRGRRGADGEEEMGEGGRTAVWQSHGEGRFTGELDSLRY</sequence>
<feature type="region of interest" description="Disordered" evidence="1">
    <location>
        <begin position="127"/>
        <end position="259"/>
    </location>
</feature>
<evidence type="ECO:0000313" key="2">
    <source>
        <dbReference type="EMBL" id="KAG2561257.1"/>
    </source>
</evidence>
<accession>A0A8T0PG38</accession>
<reference evidence="2" key="1">
    <citation type="submission" date="2020-05" db="EMBL/GenBank/DDBJ databases">
        <title>WGS assembly of Panicum virgatum.</title>
        <authorList>
            <person name="Lovell J.T."/>
            <person name="Jenkins J."/>
            <person name="Shu S."/>
            <person name="Juenger T.E."/>
            <person name="Schmutz J."/>
        </authorList>
    </citation>
    <scope>NUCLEOTIDE SEQUENCE</scope>
    <source>
        <strain evidence="2">AP13</strain>
    </source>
</reference>
<dbReference type="AlphaFoldDB" id="A0A8T0PG38"/>
<name>A0A8T0PG38_PANVG</name>
<keyword evidence="3" id="KW-1185">Reference proteome</keyword>
<organism evidence="2 3">
    <name type="scientific">Panicum virgatum</name>
    <name type="common">Blackwell switchgrass</name>
    <dbReference type="NCBI Taxonomy" id="38727"/>
    <lineage>
        <taxon>Eukaryota</taxon>
        <taxon>Viridiplantae</taxon>
        <taxon>Streptophyta</taxon>
        <taxon>Embryophyta</taxon>
        <taxon>Tracheophyta</taxon>
        <taxon>Spermatophyta</taxon>
        <taxon>Magnoliopsida</taxon>
        <taxon>Liliopsida</taxon>
        <taxon>Poales</taxon>
        <taxon>Poaceae</taxon>
        <taxon>PACMAD clade</taxon>
        <taxon>Panicoideae</taxon>
        <taxon>Panicodae</taxon>
        <taxon>Paniceae</taxon>
        <taxon>Panicinae</taxon>
        <taxon>Panicum</taxon>
        <taxon>Panicum sect. Hiantes</taxon>
    </lineage>
</organism>
<proteinExistence type="predicted"/>
<evidence type="ECO:0000256" key="1">
    <source>
        <dbReference type="SAM" id="MobiDB-lite"/>
    </source>
</evidence>
<evidence type="ECO:0000313" key="3">
    <source>
        <dbReference type="Proteomes" id="UP000823388"/>
    </source>
</evidence>